<name>A0A498K442_MALDO</name>
<sequence length="112" mass="12953">MNNESFVRPSNIPMLEAQFHNVSGVYTRNFPDEPPVKFDYSLDLSLIYAPKSTKVKTLKFNSTVEMVLQNTTFLVIKNHPMHLYGFNFHVLAQGFGNYDLINHPKKFNFVNP</sequence>
<accession>A0A498K442</accession>
<evidence type="ECO:0000259" key="2">
    <source>
        <dbReference type="Pfam" id="PF07731"/>
    </source>
</evidence>
<dbReference type="Gene3D" id="2.60.40.420">
    <property type="entry name" value="Cupredoxins - blue copper proteins"/>
    <property type="match status" value="1"/>
</dbReference>
<dbReference type="PANTHER" id="PTHR11709:SF9">
    <property type="entry name" value="LACCASE-7"/>
    <property type="match status" value="1"/>
</dbReference>
<dbReference type="InterPro" id="IPR011706">
    <property type="entry name" value="Cu-oxidase_C"/>
</dbReference>
<dbReference type="PANTHER" id="PTHR11709">
    <property type="entry name" value="MULTI-COPPER OXIDASE"/>
    <property type="match status" value="1"/>
</dbReference>
<dbReference type="Proteomes" id="UP000290289">
    <property type="component" value="Chromosome 4"/>
</dbReference>
<proteinExistence type="inferred from homology"/>
<dbReference type="GO" id="GO:0016491">
    <property type="term" value="F:oxidoreductase activity"/>
    <property type="evidence" value="ECO:0007669"/>
    <property type="project" value="InterPro"/>
</dbReference>
<comment type="caution">
    <text evidence="3">The sequence shown here is derived from an EMBL/GenBank/DDBJ whole genome shotgun (WGS) entry which is preliminary data.</text>
</comment>
<protein>
    <recommendedName>
        <fullName evidence="2">Plastocyanin-like domain-containing protein</fullName>
    </recommendedName>
</protein>
<evidence type="ECO:0000313" key="4">
    <source>
        <dbReference type="Proteomes" id="UP000290289"/>
    </source>
</evidence>
<dbReference type="EMBL" id="RDQH01000330">
    <property type="protein sequence ID" value="RXI02117.1"/>
    <property type="molecule type" value="Genomic_DNA"/>
</dbReference>
<dbReference type="InterPro" id="IPR008972">
    <property type="entry name" value="Cupredoxin"/>
</dbReference>
<evidence type="ECO:0000256" key="1">
    <source>
        <dbReference type="ARBA" id="ARBA00010609"/>
    </source>
</evidence>
<evidence type="ECO:0000313" key="3">
    <source>
        <dbReference type="EMBL" id="RXI02117.1"/>
    </source>
</evidence>
<keyword evidence="4" id="KW-1185">Reference proteome</keyword>
<reference evidence="3 4" key="1">
    <citation type="submission" date="2018-10" db="EMBL/GenBank/DDBJ databases">
        <title>A high-quality apple genome assembly.</title>
        <authorList>
            <person name="Hu J."/>
        </authorList>
    </citation>
    <scope>NUCLEOTIDE SEQUENCE [LARGE SCALE GENOMIC DNA]</scope>
    <source>
        <strain evidence="4">cv. HFTH1</strain>
        <tissue evidence="3">Young leaf</tissue>
    </source>
</reference>
<dbReference type="AlphaFoldDB" id="A0A498K442"/>
<feature type="domain" description="Plastocyanin-like" evidence="2">
    <location>
        <begin position="49"/>
        <end position="112"/>
    </location>
</feature>
<gene>
    <name evidence="3" type="ORF">DVH24_026647</name>
</gene>
<dbReference type="STRING" id="3750.A0A498K442"/>
<dbReference type="Pfam" id="PF07731">
    <property type="entry name" value="Cu-oxidase_2"/>
    <property type="match status" value="1"/>
</dbReference>
<dbReference type="InterPro" id="IPR045087">
    <property type="entry name" value="Cu-oxidase_fam"/>
</dbReference>
<comment type="similarity">
    <text evidence="1">Belongs to the multicopper oxidase family.</text>
</comment>
<organism evidence="3 4">
    <name type="scientific">Malus domestica</name>
    <name type="common">Apple</name>
    <name type="synonym">Pyrus malus</name>
    <dbReference type="NCBI Taxonomy" id="3750"/>
    <lineage>
        <taxon>Eukaryota</taxon>
        <taxon>Viridiplantae</taxon>
        <taxon>Streptophyta</taxon>
        <taxon>Embryophyta</taxon>
        <taxon>Tracheophyta</taxon>
        <taxon>Spermatophyta</taxon>
        <taxon>Magnoliopsida</taxon>
        <taxon>eudicotyledons</taxon>
        <taxon>Gunneridae</taxon>
        <taxon>Pentapetalae</taxon>
        <taxon>rosids</taxon>
        <taxon>fabids</taxon>
        <taxon>Rosales</taxon>
        <taxon>Rosaceae</taxon>
        <taxon>Amygdaloideae</taxon>
        <taxon>Maleae</taxon>
        <taxon>Malus</taxon>
    </lineage>
</organism>
<dbReference type="GO" id="GO:0005507">
    <property type="term" value="F:copper ion binding"/>
    <property type="evidence" value="ECO:0007669"/>
    <property type="project" value="InterPro"/>
</dbReference>
<dbReference type="SUPFAM" id="SSF49503">
    <property type="entry name" value="Cupredoxins"/>
    <property type="match status" value="1"/>
</dbReference>